<sequence length="82" mass="9523">MAGSNDDGAAVEGAERIMAGWNRNDEIIREREVYVDDQCCENCRYWCGWDPVESANGCKNYSHPDYEQRPEGRWCPYWKGGR</sequence>
<evidence type="ECO:0000313" key="2">
    <source>
        <dbReference type="Proteomes" id="UP001652431"/>
    </source>
</evidence>
<protein>
    <submittedName>
        <fullName evidence="1">Uncharacterized protein</fullName>
    </submittedName>
</protein>
<name>A0ABT2RN13_9FIRM</name>
<comment type="caution">
    <text evidence="1">The sequence shown here is derived from an EMBL/GenBank/DDBJ whole genome shotgun (WGS) entry which is preliminary data.</text>
</comment>
<proteinExistence type="predicted"/>
<dbReference type="EMBL" id="JAOQJU010000010">
    <property type="protein sequence ID" value="MCU6686807.1"/>
    <property type="molecule type" value="Genomic_DNA"/>
</dbReference>
<keyword evidence="2" id="KW-1185">Reference proteome</keyword>
<evidence type="ECO:0000313" key="1">
    <source>
        <dbReference type="EMBL" id="MCU6686807.1"/>
    </source>
</evidence>
<dbReference type="RefSeq" id="WP_158370150.1">
    <property type="nucleotide sequence ID" value="NZ_JAOQJU010000010.1"/>
</dbReference>
<accession>A0ABT2RN13</accession>
<gene>
    <name evidence="1" type="ORF">OCV99_09675</name>
</gene>
<dbReference type="Proteomes" id="UP001652431">
    <property type="component" value="Unassembled WGS sequence"/>
</dbReference>
<organism evidence="1 2">
    <name type="scientific">Dorea acetigenes</name>
    <dbReference type="NCBI Taxonomy" id="2981787"/>
    <lineage>
        <taxon>Bacteria</taxon>
        <taxon>Bacillati</taxon>
        <taxon>Bacillota</taxon>
        <taxon>Clostridia</taxon>
        <taxon>Lachnospirales</taxon>
        <taxon>Lachnospiraceae</taxon>
        <taxon>Dorea</taxon>
    </lineage>
</organism>
<reference evidence="1 2" key="1">
    <citation type="journal article" date="2021" name="ISME Commun">
        <title>Automated analysis of genomic sequences facilitates high-throughput and comprehensive description of bacteria.</title>
        <authorList>
            <person name="Hitch T.C.A."/>
        </authorList>
    </citation>
    <scope>NUCLEOTIDE SEQUENCE [LARGE SCALE GENOMIC DNA]</scope>
    <source>
        <strain evidence="1 2">Sanger_03</strain>
    </source>
</reference>